<dbReference type="EMBL" id="QNUL01000011">
    <property type="protein sequence ID" value="REA60455.1"/>
    <property type="molecule type" value="Genomic_DNA"/>
</dbReference>
<evidence type="ECO:0000313" key="1">
    <source>
        <dbReference type="EMBL" id="REA60455.1"/>
    </source>
</evidence>
<comment type="caution">
    <text evidence="1">The sequence shown here is derived from an EMBL/GenBank/DDBJ whole genome shotgun (WGS) entry which is preliminary data.</text>
</comment>
<proteinExistence type="predicted"/>
<evidence type="ECO:0000313" key="2">
    <source>
        <dbReference type="Proteomes" id="UP000256373"/>
    </source>
</evidence>
<accession>A0A3D8YA41</accession>
<keyword evidence="2" id="KW-1185">Reference proteome</keyword>
<dbReference type="Proteomes" id="UP000256373">
    <property type="component" value="Unassembled WGS sequence"/>
</dbReference>
<dbReference type="RefSeq" id="WP_115831770.1">
    <property type="nucleotide sequence ID" value="NZ_QNUL01000011.1"/>
</dbReference>
<name>A0A3D8YA41_9BACT</name>
<protein>
    <recommendedName>
        <fullName evidence="3">DUF4595 domain-containing protein</fullName>
    </recommendedName>
</protein>
<dbReference type="PROSITE" id="PS51257">
    <property type="entry name" value="PROKAR_LIPOPROTEIN"/>
    <property type="match status" value="1"/>
</dbReference>
<sequence length="267" mass="31257">MNIPKTVLSIIIIAFIGFSCKKPQPLVEENVIPCEMREFTEFGRTYSLEYDANRLPTKTFLKGGSVNPVYQTFEYTNGVLTSIHRVDLEGVSYPEAKFEYKNGVLNLIRKFDGTRYDFTDLTYYIKEIERIEFKYSSQKSPSSLIRWLSDEKGEFFKSHESEFEYSTAGNLVTEKMHTFARQNVIEADYLYEYFYDNKPNTQKHLNSLFLSATDSPPKLFSSNNLNRIKLTYESKLIRDEKLKLTYDTEGNVVDDGYRYSKIIWNCK</sequence>
<dbReference type="AlphaFoldDB" id="A0A3D8YA41"/>
<organism evidence="1 2">
    <name type="scientific">Dyadobacter luteus</name>
    <dbReference type="NCBI Taxonomy" id="2259619"/>
    <lineage>
        <taxon>Bacteria</taxon>
        <taxon>Pseudomonadati</taxon>
        <taxon>Bacteroidota</taxon>
        <taxon>Cytophagia</taxon>
        <taxon>Cytophagales</taxon>
        <taxon>Spirosomataceae</taxon>
        <taxon>Dyadobacter</taxon>
    </lineage>
</organism>
<reference evidence="1 2" key="1">
    <citation type="submission" date="2018-07" db="EMBL/GenBank/DDBJ databases">
        <title>Dyadobacter roseus sp. nov., isolated from rose rhizosphere soil.</title>
        <authorList>
            <person name="Chen L."/>
        </authorList>
    </citation>
    <scope>NUCLEOTIDE SEQUENCE [LARGE SCALE GENOMIC DNA]</scope>
    <source>
        <strain evidence="1 2">RS19</strain>
    </source>
</reference>
<evidence type="ECO:0008006" key="3">
    <source>
        <dbReference type="Google" id="ProtNLM"/>
    </source>
</evidence>
<gene>
    <name evidence="1" type="ORF">DSL64_15200</name>
</gene>